<reference evidence="1 2" key="1">
    <citation type="submission" date="2021-06" db="EMBL/GenBank/DDBJ databases">
        <title>Caerostris extrusa draft genome.</title>
        <authorList>
            <person name="Kono N."/>
            <person name="Arakawa K."/>
        </authorList>
    </citation>
    <scope>NUCLEOTIDE SEQUENCE [LARGE SCALE GENOMIC DNA]</scope>
</reference>
<accession>A0AAV4X075</accession>
<dbReference type="EMBL" id="BPLR01016926">
    <property type="protein sequence ID" value="GIY87345.1"/>
    <property type="molecule type" value="Genomic_DNA"/>
</dbReference>
<name>A0AAV4X075_CAEEX</name>
<sequence length="178" mass="19775">MCKQQKQQRQLSILADLCFRKGKGPCQGTGFPVREGPVKAVVLNCQLGEKEEIGDRIILGQLDVSLNLVNVFVLFPHHRMVMFKERVIYGLTLLPPHSHAVSQGEASTPHGHGHKFLSRHSTFAVLPTLSPLTTAHFRIRFQTTPLANSHLSGQWGKIFSCSECVIAVFNVDIQMPVP</sequence>
<evidence type="ECO:0000313" key="1">
    <source>
        <dbReference type="EMBL" id="GIY87345.1"/>
    </source>
</evidence>
<dbReference type="Proteomes" id="UP001054945">
    <property type="component" value="Unassembled WGS sequence"/>
</dbReference>
<dbReference type="AlphaFoldDB" id="A0AAV4X075"/>
<protein>
    <submittedName>
        <fullName evidence="1">Uncharacterized protein</fullName>
    </submittedName>
</protein>
<organism evidence="1 2">
    <name type="scientific">Caerostris extrusa</name>
    <name type="common">Bark spider</name>
    <name type="synonym">Caerostris bankana</name>
    <dbReference type="NCBI Taxonomy" id="172846"/>
    <lineage>
        <taxon>Eukaryota</taxon>
        <taxon>Metazoa</taxon>
        <taxon>Ecdysozoa</taxon>
        <taxon>Arthropoda</taxon>
        <taxon>Chelicerata</taxon>
        <taxon>Arachnida</taxon>
        <taxon>Araneae</taxon>
        <taxon>Araneomorphae</taxon>
        <taxon>Entelegynae</taxon>
        <taxon>Araneoidea</taxon>
        <taxon>Araneidae</taxon>
        <taxon>Caerostris</taxon>
    </lineage>
</organism>
<proteinExistence type="predicted"/>
<evidence type="ECO:0000313" key="2">
    <source>
        <dbReference type="Proteomes" id="UP001054945"/>
    </source>
</evidence>
<keyword evidence="2" id="KW-1185">Reference proteome</keyword>
<comment type="caution">
    <text evidence="1">The sequence shown here is derived from an EMBL/GenBank/DDBJ whole genome shotgun (WGS) entry which is preliminary data.</text>
</comment>
<gene>
    <name evidence="1" type="ORF">CEXT_319481</name>
</gene>